<evidence type="ECO:0000313" key="2">
    <source>
        <dbReference type="Proteomes" id="UP000249260"/>
    </source>
</evidence>
<reference evidence="1 2" key="1">
    <citation type="submission" date="2018-06" db="EMBL/GenBank/DDBJ databases">
        <title>Paenibacillus montanisoli sp. nov., isolated from mountain area soil.</title>
        <authorList>
            <person name="Wu M."/>
        </authorList>
    </citation>
    <scope>NUCLEOTIDE SEQUENCE [LARGE SCALE GENOMIC DNA]</scope>
    <source>
        <strain evidence="1 2">RA17</strain>
    </source>
</reference>
<sequence length="146" mass="16271">MIDIEMNIHNRSYKEQKPIYVYCVKMEPVDNQVVCRNVNVAKEVLYMGVTPQLKGKSGCRPGIPMFVTADGTYLQLNTVDNYLRVLSPLGFDLLHPSCLVNVPLVDRIEVGLYGNDAYFKGAPGVSVPVSKAKTAMYSHLVRDATF</sequence>
<dbReference type="AlphaFoldDB" id="A0A328TVW8"/>
<organism evidence="1 2">
    <name type="scientific">Paenibacillus montanisoli</name>
    <dbReference type="NCBI Taxonomy" id="2081970"/>
    <lineage>
        <taxon>Bacteria</taxon>
        <taxon>Bacillati</taxon>
        <taxon>Bacillota</taxon>
        <taxon>Bacilli</taxon>
        <taxon>Bacillales</taxon>
        <taxon>Paenibacillaceae</taxon>
        <taxon>Paenibacillus</taxon>
    </lineage>
</organism>
<comment type="caution">
    <text evidence="1">The sequence shown here is derived from an EMBL/GenBank/DDBJ whole genome shotgun (WGS) entry which is preliminary data.</text>
</comment>
<evidence type="ECO:0000313" key="1">
    <source>
        <dbReference type="EMBL" id="RAP73792.1"/>
    </source>
</evidence>
<proteinExistence type="predicted"/>
<name>A0A328TVW8_9BACL</name>
<protein>
    <recommendedName>
        <fullName evidence="3">HTH LytTR-type domain-containing protein</fullName>
    </recommendedName>
</protein>
<dbReference type="EMBL" id="QLUW01000006">
    <property type="protein sequence ID" value="RAP73792.1"/>
    <property type="molecule type" value="Genomic_DNA"/>
</dbReference>
<dbReference type="Proteomes" id="UP000249260">
    <property type="component" value="Unassembled WGS sequence"/>
</dbReference>
<gene>
    <name evidence="1" type="ORF">DL346_26425</name>
</gene>
<evidence type="ECO:0008006" key="3">
    <source>
        <dbReference type="Google" id="ProtNLM"/>
    </source>
</evidence>
<keyword evidence="2" id="KW-1185">Reference proteome</keyword>
<accession>A0A328TVW8</accession>